<evidence type="ECO:0000313" key="1">
    <source>
        <dbReference type="EMBL" id="MFC5547322.1"/>
    </source>
</evidence>
<comment type="caution">
    <text evidence="1">The sequence shown here is derived from an EMBL/GenBank/DDBJ whole genome shotgun (WGS) entry which is preliminary data.</text>
</comment>
<protein>
    <submittedName>
        <fullName evidence="1">Uncharacterized protein</fullName>
    </submittedName>
</protein>
<name>A0ABW0RT43_9BURK</name>
<reference evidence="2" key="1">
    <citation type="journal article" date="2019" name="Int. J. Syst. Evol. Microbiol.">
        <title>The Global Catalogue of Microorganisms (GCM) 10K type strain sequencing project: providing services to taxonomists for standard genome sequencing and annotation.</title>
        <authorList>
            <consortium name="The Broad Institute Genomics Platform"/>
            <consortium name="The Broad Institute Genome Sequencing Center for Infectious Disease"/>
            <person name="Wu L."/>
            <person name="Ma J."/>
        </authorList>
    </citation>
    <scope>NUCLEOTIDE SEQUENCE [LARGE SCALE GENOMIC DNA]</scope>
    <source>
        <strain evidence="2">CGMCC 4.5798</strain>
    </source>
</reference>
<proteinExistence type="predicted"/>
<dbReference type="Proteomes" id="UP001596086">
    <property type="component" value="Unassembled WGS sequence"/>
</dbReference>
<gene>
    <name evidence="1" type="ORF">ACFPO9_02190</name>
</gene>
<accession>A0ABW0RT43</accession>
<evidence type="ECO:0000313" key="2">
    <source>
        <dbReference type="Proteomes" id="UP001596086"/>
    </source>
</evidence>
<sequence>MSLPCAMQSDDRASALREAERLACLRMMMDQGVQDADYPRVGDGRDERARVFERLLGL</sequence>
<organism evidence="1 2">
    <name type="scientific">Massilia aerilata</name>
    <dbReference type="NCBI Taxonomy" id="453817"/>
    <lineage>
        <taxon>Bacteria</taxon>
        <taxon>Pseudomonadati</taxon>
        <taxon>Pseudomonadota</taxon>
        <taxon>Betaproteobacteria</taxon>
        <taxon>Burkholderiales</taxon>
        <taxon>Oxalobacteraceae</taxon>
        <taxon>Telluria group</taxon>
        <taxon>Massilia</taxon>
    </lineage>
</organism>
<dbReference type="RefSeq" id="WP_379766381.1">
    <property type="nucleotide sequence ID" value="NZ_JBHSMZ010000001.1"/>
</dbReference>
<keyword evidence="2" id="KW-1185">Reference proteome</keyword>
<dbReference type="EMBL" id="JBHSMZ010000001">
    <property type="protein sequence ID" value="MFC5547322.1"/>
    <property type="molecule type" value="Genomic_DNA"/>
</dbReference>